<dbReference type="STRING" id="77586.A0A0D9XRQ8"/>
<dbReference type="AlphaFoldDB" id="A0A0D9XRQ8"/>
<dbReference type="SMART" id="SM00248">
    <property type="entry name" value="ANK"/>
    <property type="match status" value="8"/>
</dbReference>
<dbReference type="Proteomes" id="UP000032180">
    <property type="component" value="Chromosome 11"/>
</dbReference>
<dbReference type="Pfam" id="PF12796">
    <property type="entry name" value="Ank_2"/>
    <property type="match status" value="3"/>
</dbReference>
<comment type="subcellular location">
    <subcellularLocation>
        <location evidence="1">Membrane</location>
        <topology evidence="1">Multi-pass membrane protein</topology>
    </subcellularLocation>
</comment>
<evidence type="ECO:0000256" key="7">
    <source>
        <dbReference type="PROSITE-ProRule" id="PRU00023"/>
    </source>
</evidence>
<dbReference type="Pfam" id="PF13962">
    <property type="entry name" value="PGG"/>
    <property type="match status" value="1"/>
</dbReference>
<dbReference type="Gene3D" id="1.25.40.20">
    <property type="entry name" value="Ankyrin repeat-containing domain"/>
    <property type="match status" value="3"/>
</dbReference>
<name>A0A0D9XRQ8_9ORYZ</name>
<dbReference type="InterPro" id="IPR036770">
    <property type="entry name" value="Ankyrin_rpt-contain_sf"/>
</dbReference>
<dbReference type="InterPro" id="IPR002110">
    <property type="entry name" value="Ankyrin_rpt"/>
</dbReference>
<reference evidence="10" key="3">
    <citation type="submission" date="2015-04" db="UniProtKB">
        <authorList>
            <consortium name="EnsemblPlants"/>
        </authorList>
    </citation>
    <scope>IDENTIFICATION</scope>
</reference>
<organism evidence="10 11">
    <name type="scientific">Leersia perrieri</name>
    <dbReference type="NCBI Taxonomy" id="77586"/>
    <lineage>
        <taxon>Eukaryota</taxon>
        <taxon>Viridiplantae</taxon>
        <taxon>Streptophyta</taxon>
        <taxon>Embryophyta</taxon>
        <taxon>Tracheophyta</taxon>
        <taxon>Spermatophyta</taxon>
        <taxon>Magnoliopsida</taxon>
        <taxon>Liliopsida</taxon>
        <taxon>Poales</taxon>
        <taxon>Poaceae</taxon>
        <taxon>BOP clade</taxon>
        <taxon>Oryzoideae</taxon>
        <taxon>Oryzeae</taxon>
        <taxon>Oryzinae</taxon>
        <taxon>Leersia</taxon>
    </lineage>
</organism>
<evidence type="ECO:0000256" key="1">
    <source>
        <dbReference type="ARBA" id="ARBA00004141"/>
    </source>
</evidence>
<feature type="repeat" description="ANK" evidence="7">
    <location>
        <begin position="307"/>
        <end position="331"/>
    </location>
</feature>
<evidence type="ECO:0000256" key="3">
    <source>
        <dbReference type="ARBA" id="ARBA00022737"/>
    </source>
</evidence>
<proteinExistence type="predicted"/>
<feature type="repeat" description="ANK" evidence="7">
    <location>
        <begin position="237"/>
        <end position="259"/>
    </location>
</feature>
<feature type="domain" description="PGG" evidence="9">
    <location>
        <begin position="363"/>
        <end position="431"/>
    </location>
</feature>
<evidence type="ECO:0000259" key="9">
    <source>
        <dbReference type="Pfam" id="PF13962"/>
    </source>
</evidence>
<evidence type="ECO:0000256" key="8">
    <source>
        <dbReference type="SAM" id="Phobius"/>
    </source>
</evidence>
<dbReference type="InterPro" id="IPR026961">
    <property type="entry name" value="PGG_dom"/>
</dbReference>
<feature type="transmembrane region" description="Helical" evidence="8">
    <location>
        <begin position="372"/>
        <end position="390"/>
    </location>
</feature>
<keyword evidence="11" id="KW-1185">Reference proteome</keyword>
<accession>A0A0D9XRQ8</accession>
<evidence type="ECO:0000313" key="11">
    <source>
        <dbReference type="Proteomes" id="UP000032180"/>
    </source>
</evidence>
<dbReference type="PROSITE" id="PS50297">
    <property type="entry name" value="ANK_REP_REGION"/>
    <property type="match status" value="2"/>
</dbReference>
<keyword evidence="2 8" id="KW-0812">Transmembrane</keyword>
<dbReference type="SUPFAM" id="SSF48403">
    <property type="entry name" value="Ankyrin repeat"/>
    <property type="match status" value="2"/>
</dbReference>
<evidence type="ECO:0000256" key="2">
    <source>
        <dbReference type="ARBA" id="ARBA00022692"/>
    </source>
</evidence>
<dbReference type="EnsemblPlants" id="LPERR11G09870.1">
    <property type="protein sequence ID" value="LPERR11G09870.1"/>
    <property type="gene ID" value="LPERR11G09870"/>
</dbReference>
<dbReference type="HOGENOM" id="CLU_000134_36_3_1"/>
<dbReference type="PANTHER" id="PTHR24186">
    <property type="entry name" value="PROTEIN PHOSPHATASE 1 REGULATORY SUBUNIT"/>
    <property type="match status" value="1"/>
</dbReference>
<evidence type="ECO:0000256" key="6">
    <source>
        <dbReference type="ARBA" id="ARBA00023136"/>
    </source>
</evidence>
<protein>
    <recommendedName>
        <fullName evidence="9">PGG domain-containing protein</fullName>
    </recommendedName>
</protein>
<reference evidence="10 11" key="1">
    <citation type="submission" date="2012-08" db="EMBL/GenBank/DDBJ databases">
        <title>Oryza genome evolution.</title>
        <authorList>
            <person name="Wing R.A."/>
        </authorList>
    </citation>
    <scope>NUCLEOTIDE SEQUENCE</scope>
</reference>
<dbReference type="GO" id="GO:0005886">
    <property type="term" value="C:plasma membrane"/>
    <property type="evidence" value="ECO:0007669"/>
    <property type="project" value="TreeGrafter"/>
</dbReference>
<keyword evidence="5 7" id="KW-0040">ANK repeat</keyword>
<dbReference type="eggNOG" id="KOG0504">
    <property type="taxonomic scope" value="Eukaryota"/>
</dbReference>
<evidence type="ECO:0000256" key="5">
    <source>
        <dbReference type="ARBA" id="ARBA00023043"/>
    </source>
</evidence>
<reference evidence="11" key="2">
    <citation type="submission" date="2013-12" db="EMBL/GenBank/DDBJ databases">
        <authorList>
            <person name="Yu Y."/>
            <person name="Lee S."/>
            <person name="de Baynast K."/>
            <person name="Wissotski M."/>
            <person name="Liu L."/>
            <person name="Talag J."/>
            <person name="Goicoechea J."/>
            <person name="Angelova A."/>
            <person name="Jetty R."/>
            <person name="Kudrna D."/>
            <person name="Golser W."/>
            <person name="Rivera L."/>
            <person name="Zhang J."/>
            <person name="Wing R."/>
        </authorList>
    </citation>
    <scope>NUCLEOTIDE SEQUENCE</scope>
</reference>
<dbReference type="Gramene" id="LPERR11G09870.1">
    <property type="protein sequence ID" value="LPERR11G09870.1"/>
    <property type="gene ID" value="LPERR11G09870"/>
</dbReference>
<evidence type="ECO:0000256" key="4">
    <source>
        <dbReference type="ARBA" id="ARBA00022989"/>
    </source>
</evidence>
<dbReference type="PROSITE" id="PS50088">
    <property type="entry name" value="ANK_REPEAT"/>
    <property type="match status" value="2"/>
</dbReference>
<keyword evidence="3" id="KW-0677">Repeat</keyword>
<feature type="transmembrane region" description="Helical" evidence="8">
    <location>
        <begin position="410"/>
        <end position="431"/>
    </location>
</feature>
<keyword evidence="4 8" id="KW-1133">Transmembrane helix</keyword>
<keyword evidence="6 8" id="KW-0472">Membrane</keyword>
<dbReference type="PANTHER" id="PTHR24186:SF41">
    <property type="entry name" value="PGG DOMAIN-CONTAINING PROTEIN"/>
    <property type="match status" value="1"/>
</dbReference>
<evidence type="ECO:0000313" key="10">
    <source>
        <dbReference type="EnsemblPlants" id="LPERR11G09870.1"/>
    </source>
</evidence>
<sequence>MCSKLYIAAFEGYTNRVIALLDGNGCSSLEEKEQSTANHHGRACSIHEVTADCSTLLHIAAAEGHESLIAELCRRDTTLLSAASSSGDTPLHCAARAGHAGAVRAIARLARASDGVAEEDRLEMVLHGRNEAGDTALHVAARHRHGEAAEALVAVAGPEMAVAEVNGAGVSALYLAVISGSVQMVSLLLHWKPGLATDLDINRSSPLHFASSDGDCSIIKAILAHSPPKVAHIQDDQGLSPLHAAALMGHAGAVRLLLQFSPASADVRDKYGRSFVHIAAMKGHSSVVSHAVESRMLEHHLNSQDREGNTPLHLAVVAGECNIVSKLLSSGKVQTHIMNNAGAQFQPQRQDHIEKWNGQDFIKWRETTSKNLAVVSTLVATVAFSAAFNIPGSYGSDGKANLIGDRMYNAFLILDTLALISSVMATILLVYGRA</sequence>